<gene>
    <name evidence="11 13" type="primary">hisF</name>
    <name evidence="13" type="ORF">FLK61_37110</name>
</gene>
<comment type="function">
    <text evidence="9 11">IGPS catalyzes the conversion of PRFAR and glutamine to IGP, AICAR and glutamate. The HisF subunit catalyzes the cyclization activity that produces IGP and AICAR from PRFAR using the ammonia provided by the HisH subunit.</text>
</comment>
<evidence type="ECO:0000256" key="5">
    <source>
        <dbReference type="ARBA" id="ARBA00022490"/>
    </source>
</evidence>
<name>A0A859FHF3_9BACI</name>
<dbReference type="InterPro" id="IPR011060">
    <property type="entry name" value="RibuloseP-bd_barrel"/>
</dbReference>
<evidence type="ECO:0000256" key="12">
    <source>
        <dbReference type="RuleBase" id="RU003657"/>
    </source>
</evidence>
<keyword evidence="7 11" id="KW-0368">Histidine biosynthesis</keyword>
<dbReference type="HAMAP" id="MF_01013">
    <property type="entry name" value="HisF"/>
    <property type="match status" value="1"/>
</dbReference>
<feature type="active site" evidence="11">
    <location>
        <position position="11"/>
    </location>
</feature>
<dbReference type="GO" id="GO:0000105">
    <property type="term" value="P:L-histidine biosynthetic process"/>
    <property type="evidence" value="ECO:0007669"/>
    <property type="project" value="UniProtKB-UniRule"/>
</dbReference>
<evidence type="ECO:0000256" key="7">
    <source>
        <dbReference type="ARBA" id="ARBA00023102"/>
    </source>
</evidence>
<keyword evidence="6 11" id="KW-0028">Amino-acid biosynthesis</keyword>
<dbReference type="InterPro" id="IPR050064">
    <property type="entry name" value="IGPS_HisA/HisF"/>
</dbReference>
<evidence type="ECO:0000256" key="6">
    <source>
        <dbReference type="ARBA" id="ARBA00022605"/>
    </source>
</evidence>
<evidence type="ECO:0000256" key="4">
    <source>
        <dbReference type="ARBA" id="ARBA00011152"/>
    </source>
</evidence>
<evidence type="ECO:0000256" key="2">
    <source>
        <dbReference type="ARBA" id="ARBA00005091"/>
    </source>
</evidence>
<evidence type="ECO:0000256" key="9">
    <source>
        <dbReference type="ARBA" id="ARBA00025475"/>
    </source>
</evidence>
<dbReference type="Pfam" id="PF00977">
    <property type="entry name" value="His_biosynth"/>
    <property type="match status" value="1"/>
</dbReference>
<dbReference type="FunFam" id="3.20.20.70:FF:000006">
    <property type="entry name" value="Imidazole glycerol phosphate synthase subunit HisF"/>
    <property type="match status" value="1"/>
</dbReference>
<protein>
    <recommendedName>
        <fullName evidence="11">Imidazole glycerol phosphate synthase subunit HisF</fullName>
        <ecNumber evidence="11">4.3.2.10</ecNumber>
    </recommendedName>
    <alternativeName>
        <fullName evidence="11">IGP synthase cyclase subunit</fullName>
    </alternativeName>
    <alternativeName>
        <fullName evidence="11">IGP synthase subunit HisF</fullName>
    </alternativeName>
    <alternativeName>
        <fullName evidence="11">ImGP synthase subunit HisF</fullName>
        <shortName evidence="11">IGPS subunit HisF</shortName>
    </alternativeName>
</protein>
<evidence type="ECO:0000256" key="3">
    <source>
        <dbReference type="ARBA" id="ARBA00009667"/>
    </source>
</evidence>
<dbReference type="NCBIfam" id="TIGR00735">
    <property type="entry name" value="hisF"/>
    <property type="match status" value="1"/>
</dbReference>
<accession>A0A859FHF3</accession>
<comment type="pathway">
    <text evidence="2 11">Amino-acid biosynthesis; L-histidine biosynthesis; L-histidine from 5-phospho-alpha-D-ribose 1-diphosphate: step 5/9.</text>
</comment>
<dbReference type="AlphaFoldDB" id="A0A859FHF3"/>
<dbReference type="InterPro" id="IPR013785">
    <property type="entry name" value="Aldolase_TIM"/>
</dbReference>
<dbReference type="PANTHER" id="PTHR21235:SF2">
    <property type="entry name" value="IMIDAZOLE GLYCEROL PHOSPHATE SYNTHASE HISHF"/>
    <property type="match status" value="1"/>
</dbReference>
<dbReference type="Proteomes" id="UP000318138">
    <property type="component" value="Chromosome"/>
</dbReference>
<dbReference type="GO" id="GO:0016829">
    <property type="term" value="F:lyase activity"/>
    <property type="evidence" value="ECO:0007669"/>
    <property type="project" value="UniProtKB-KW"/>
</dbReference>
<evidence type="ECO:0000256" key="11">
    <source>
        <dbReference type="HAMAP-Rule" id="MF_01013"/>
    </source>
</evidence>
<evidence type="ECO:0000256" key="8">
    <source>
        <dbReference type="ARBA" id="ARBA00023239"/>
    </source>
</evidence>
<organism evidence="13 14">
    <name type="scientific">Paenalkalicoccus suaedae</name>
    <dbReference type="NCBI Taxonomy" id="2592382"/>
    <lineage>
        <taxon>Bacteria</taxon>
        <taxon>Bacillati</taxon>
        <taxon>Bacillota</taxon>
        <taxon>Bacilli</taxon>
        <taxon>Bacillales</taxon>
        <taxon>Bacillaceae</taxon>
        <taxon>Paenalkalicoccus</taxon>
    </lineage>
</organism>
<dbReference type="KEGG" id="psua:FLK61_37110"/>
<evidence type="ECO:0000313" key="14">
    <source>
        <dbReference type="Proteomes" id="UP000318138"/>
    </source>
</evidence>
<feature type="active site" evidence="11">
    <location>
        <position position="130"/>
    </location>
</feature>
<evidence type="ECO:0000256" key="1">
    <source>
        <dbReference type="ARBA" id="ARBA00004496"/>
    </source>
</evidence>
<dbReference type="SUPFAM" id="SSF51366">
    <property type="entry name" value="Ribulose-phoshate binding barrel"/>
    <property type="match status" value="1"/>
</dbReference>
<keyword evidence="5 11" id="KW-0963">Cytoplasm</keyword>
<dbReference type="CDD" id="cd04731">
    <property type="entry name" value="HisF"/>
    <property type="match status" value="1"/>
</dbReference>
<evidence type="ECO:0000256" key="10">
    <source>
        <dbReference type="ARBA" id="ARBA00047838"/>
    </source>
</evidence>
<comment type="subcellular location">
    <subcellularLocation>
        <location evidence="1 11">Cytoplasm</location>
    </subcellularLocation>
</comment>
<dbReference type="EMBL" id="CP041372">
    <property type="protein sequence ID" value="QKS72258.1"/>
    <property type="molecule type" value="Genomic_DNA"/>
</dbReference>
<comment type="catalytic activity">
    <reaction evidence="10 11">
        <text>5-[(5-phospho-1-deoxy-D-ribulos-1-ylimino)methylamino]-1-(5-phospho-beta-D-ribosyl)imidazole-4-carboxamide + L-glutamine = D-erythro-1-(imidazol-4-yl)glycerol 3-phosphate + 5-amino-1-(5-phospho-beta-D-ribosyl)imidazole-4-carboxamide + L-glutamate + H(+)</text>
        <dbReference type="Rhea" id="RHEA:24793"/>
        <dbReference type="ChEBI" id="CHEBI:15378"/>
        <dbReference type="ChEBI" id="CHEBI:29985"/>
        <dbReference type="ChEBI" id="CHEBI:58278"/>
        <dbReference type="ChEBI" id="CHEBI:58359"/>
        <dbReference type="ChEBI" id="CHEBI:58475"/>
        <dbReference type="ChEBI" id="CHEBI:58525"/>
        <dbReference type="EC" id="4.3.2.10"/>
    </reaction>
</comment>
<evidence type="ECO:0000313" key="13">
    <source>
        <dbReference type="EMBL" id="QKS72258.1"/>
    </source>
</evidence>
<comment type="similarity">
    <text evidence="3 11 12">Belongs to the HisA/HisF family.</text>
</comment>
<dbReference type="RefSeq" id="WP_176010242.1">
    <property type="nucleotide sequence ID" value="NZ_CP041372.2"/>
</dbReference>
<dbReference type="Gene3D" id="3.20.20.70">
    <property type="entry name" value="Aldolase class I"/>
    <property type="match status" value="1"/>
</dbReference>
<dbReference type="GO" id="GO:0005737">
    <property type="term" value="C:cytoplasm"/>
    <property type="evidence" value="ECO:0007669"/>
    <property type="project" value="UniProtKB-SubCell"/>
</dbReference>
<reference evidence="14" key="1">
    <citation type="submission" date="2019-07" db="EMBL/GenBank/DDBJ databases">
        <title>Bacillus alkalisoli sp. nov. isolated from saline soil.</title>
        <authorList>
            <person name="Sun J.-Q."/>
            <person name="Xu L."/>
        </authorList>
    </citation>
    <scope>NUCLEOTIDE SEQUENCE [LARGE SCALE GENOMIC DNA]</scope>
    <source>
        <strain evidence="14">M4U3P1</strain>
    </source>
</reference>
<keyword evidence="14" id="KW-1185">Reference proteome</keyword>
<proteinExistence type="inferred from homology"/>
<keyword evidence="8 11" id="KW-0456">Lyase</keyword>
<dbReference type="EC" id="4.3.2.10" evidence="11"/>
<dbReference type="UniPathway" id="UPA00031">
    <property type="reaction ID" value="UER00010"/>
</dbReference>
<dbReference type="GO" id="GO:0000107">
    <property type="term" value="F:imidazoleglycerol-phosphate synthase activity"/>
    <property type="evidence" value="ECO:0007669"/>
    <property type="project" value="UniProtKB-UniRule"/>
</dbReference>
<dbReference type="InterPro" id="IPR006062">
    <property type="entry name" value="His_biosynth"/>
</dbReference>
<sequence>MLTKRIIPCLDVKEGRVVKGVQFVDLRDAGDPVELAAFYDEQGADELVFLDISASHEGRETMVDVVEQVAGTLAIPFTVGGGINALSDMKRILRAGADKVSLNTAAVLRPELIKEGADFFGSQCIVVAIDAKWDEALDSWRVYTHGGRKATDREVIAWAKEAVSLGAGEILLTSMDEDGEKSGFAIELTKAVSEAVSVPVIASGGAGNQEHFETVFTDGKADAALAASIFHYKETSVEEVKTYLRGKGLPIR</sequence>
<dbReference type="PANTHER" id="PTHR21235">
    <property type="entry name" value="IMIDAZOLE GLYCEROL PHOSPHATE SYNTHASE SUBUNIT HISF/H IGP SYNTHASE SUBUNIT HISF/H"/>
    <property type="match status" value="1"/>
</dbReference>
<comment type="subunit">
    <text evidence="4 11">Heterodimer of HisH and HisF.</text>
</comment>
<dbReference type="InterPro" id="IPR004651">
    <property type="entry name" value="HisF"/>
</dbReference>